<dbReference type="OrthoDB" id="4871367at2"/>
<keyword evidence="3" id="KW-0460">Magnesium</keyword>
<protein>
    <submittedName>
        <fullName evidence="4">ADP-ribosylglycohydrolase family protein</fullName>
    </submittedName>
</protein>
<sequence length="382" mass="41485">MTSRSWEDRAFLAFQRSRIRGCMLGGALGDGMGNPEGWFQSFRAGVTEPDADAEGVVAQVTDATQMTLFTAEGLIRARVRAIVKEVDAGQETFFIHDAYLRWLETQEYSGPPSARGSSDMDTAQHDRVRSGWLRQQTWLYARRSPGKASLSGLRHDFIPHPDTELDGSPGRVNPESKGCGTVMRSAPFGLTGFDPERTFRVAANSAKITHGHPTGYYAAGTFATIIAYILEGCPIERATHHAMWHLAQHRGHEETTTALRAAVDLAAEGRPTIEKVESLGAGWVAEEALAIALYCALAGGSVREALQLAANHSGNGDSTGAVCGNLLGAYHGDVGLPTDWLAVVEGRGVISELADDFDTRFHSDEDTRRLWMGPSLQRYEVP</sequence>
<organism evidence="4 5">
    <name type="scientific">Actinacidiphila oryziradicis</name>
    <dbReference type="NCBI Taxonomy" id="2571141"/>
    <lineage>
        <taxon>Bacteria</taxon>
        <taxon>Bacillati</taxon>
        <taxon>Actinomycetota</taxon>
        <taxon>Actinomycetes</taxon>
        <taxon>Kitasatosporales</taxon>
        <taxon>Streptomycetaceae</taxon>
        <taxon>Actinacidiphila</taxon>
    </lineage>
</organism>
<dbReference type="SUPFAM" id="SSF101478">
    <property type="entry name" value="ADP-ribosylglycohydrolase"/>
    <property type="match status" value="1"/>
</dbReference>
<reference evidence="4 5" key="1">
    <citation type="submission" date="2019-04" db="EMBL/GenBank/DDBJ databases">
        <title>Streptomyces oryziradicis sp. nov., a novel actinomycete isolated from rhizosphere soil of rice (Oryza sativa L.).</title>
        <authorList>
            <person name="Li C."/>
        </authorList>
    </citation>
    <scope>NUCLEOTIDE SEQUENCE [LARGE SCALE GENOMIC DNA]</scope>
    <source>
        <strain evidence="4 5">NEAU-C40</strain>
    </source>
</reference>
<accession>A0A4U0SQV8</accession>
<dbReference type="PANTHER" id="PTHR16222:SF24">
    <property type="entry name" value="ADP-RIBOSYLHYDROLASE ARH3"/>
    <property type="match status" value="1"/>
</dbReference>
<dbReference type="GO" id="GO:0016787">
    <property type="term" value="F:hydrolase activity"/>
    <property type="evidence" value="ECO:0007669"/>
    <property type="project" value="UniProtKB-KW"/>
</dbReference>
<dbReference type="PANTHER" id="PTHR16222">
    <property type="entry name" value="ADP-RIBOSYLGLYCOHYDROLASE"/>
    <property type="match status" value="1"/>
</dbReference>
<evidence type="ECO:0000256" key="1">
    <source>
        <dbReference type="ARBA" id="ARBA00010702"/>
    </source>
</evidence>
<feature type="binding site" evidence="3">
    <location>
        <position position="317"/>
    </location>
    <ligand>
        <name>Mg(2+)</name>
        <dbReference type="ChEBI" id="CHEBI:18420"/>
        <label>1</label>
    </ligand>
</feature>
<gene>
    <name evidence="4" type="ORF">FCI23_10665</name>
</gene>
<comment type="similarity">
    <text evidence="1">Belongs to the ADP-ribosylglycohydrolase family.</text>
</comment>
<dbReference type="InterPro" id="IPR005502">
    <property type="entry name" value="Ribosyl_crysJ1"/>
</dbReference>
<feature type="binding site" evidence="3">
    <location>
        <position position="318"/>
    </location>
    <ligand>
        <name>Mg(2+)</name>
        <dbReference type="ChEBI" id="CHEBI:18420"/>
        <label>1</label>
    </ligand>
</feature>
<dbReference type="Gene3D" id="1.10.4080.10">
    <property type="entry name" value="ADP-ribosylation/Crystallin J1"/>
    <property type="match status" value="1"/>
</dbReference>
<dbReference type="AlphaFoldDB" id="A0A4U0SQV8"/>
<evidence type="ECO:0000313" key="4">
    <source>
        <dbReference type="EMBL" id="TKA11778.1"/>
    </source>
</evidence>
<keyword evidence="5" id="KW-1185">Reference proteome</keyword>
<keyword evidence="2 4" id="KW-0378">Hydrolase</keyword>
<keyword evidence="3" id="KW-0479">Metal-binding</keyword>
<proteinExistence type="inferred from homology"/>
<comment type="caution">
    <text evidence="4">The sequence shown here is derived from an EMBL/GenBank/DDBJ whole genome shotgun (WGS) entry which is preliminary data.</text>
</comment>
<evidence type="ECO:0000313" key="5">
    <source>
        <dbReference type="Proteomes" id="UP000305778"/>
    </source>
</evidence>
<evidence type="ECO:0000256" key="2">
    <source>
        <dbReference type="ARBA" id="ARBA00022801"/>
    </source>
</evidence>
<comment type="cofactor">
    <cofactor evidence="3">
        <name>Mg(2+)</name>
        <dbReference type="ChEBI" id="CHEBI:18420"/>
    </cofactor>
    <text evidence="3">Binds 2 magnesium ions per subunit.</text>
</comment>
<evidence type="ECO:0000256" key="3">
    <source>
        <dbReference type="PIRSR" id="PIRSR605502-1"/>
    </source>
</evidence>
<dbReference type="EMBL" id="SUMC01000007">
    <property type="protein sequence ID" value="TKA11778.1"/>
    <property type="molecule type" value="Genomic_DNA"/>
</dbReference>
<dbReference type="GO" id="GO:0046872">
    <property type="term" value="F:metal ion binding"/>
    <property type="evidence" value="ECO:0007669"/>
    <property type="project" value="UniProtKB-KW"/>
</dbReference>
<dbReference type="InterPro" id="IPR036705">
    <property type="entry name" value="Ribosyl_crysJ1_sf"/>
</dbReference>
<dbReference type="Pfam" id="PF03747">
    <property type="entry name" value="ADP_ribosyl_GH"/>
    <property type="match status" value="1"/>
</dbReference>
<dbReference type="Proteomes" id="UP000305778">
    <property type="component" value="Unassembled WGS sequence"/>
</dbReference>
<name>A0A4U0SQV8_9ACTN</name>
<dbReference type="InterPro" id="IPR050792">
    <property type="entry name" value="ADP-ribosylglycohydrolase"/>
</dbReference>